<organism evidence="2 3">
    <name type="scientific">Cytospora chrysosperma</name>
    <name type="common">Cytospora canker fungus</name>
    <name type="synonym">Sphaeria chrysosperma</name>
    <dbReference type="NCBI Taxonomy" id="252740"/>
    <lineage>
        <taxon>Eukaryota</taxon>
        <taxon>Fungi</taxon>
        <taxon>Dikarya</taxon>
        <taxon>Ascomycota</taxon>
        <taxon>Pezizomycotina</taxon>
        <taxon>Sordariomycetes</taxon>
        <taxon>Sordariomycetidae</taxon>
        <taxon>Diaporthales</taxon>
        <taxon>Cytosporaceae</taxon>
        <taxon>Cytospora</taxon>
    </lineage>
</organism>
<comment type="caution">
    <text evidence="2">The sequence shown here is derived from an EMBL/GenBank/DDBJ whole genome shotgun (WGS) entry which is preliminary data.</text>
</comment>
<dbReference type="OrthoDB" id="5232494at2759"/>
<evidence type="ECO:0000313" key="3">
    <source>
        <dbReference type="Proteomes" id="UP000284375"/>
    </source>
</evidence>
<dbReference type="EMBL" id="LJZO01000018">
    <property type="protein sequence ID" value="ROV96935.1"/>
    <property type="molecule type" value="Genomic_DNA"/>
</dbReference>
<reference evidence="2 3" key="1">
    <citation type="submission" date="2015-09" db="EMBL/GenBank/DDBJ databases">
        <title>Host preference determinants of Valsa canker pathogens revealed by comparative genomics.</title>
        <authorList>
            <person name="Yin Z."/>
            <person name="Huang L."/>
        </authorList>
    </citation>
    <scope>NUCLEOTIDE SEQUENCE [LARGE SCALE GENOMIC DNA]</scope>
    <source>
        <strain evidence="2 3">YSFL</strain>
    </source>
</reference>
<accession>A0A423W0S0</accession>
<proteinExistence type="predicted"/>
<dbReference type="AlphaFoldDB" id="A0A423W0S0"/>
<sequence length="428" mass="48247">MTLPKEKQQFKHRPATVVYQRMTPQLMLAYRIFSPGLANEEGLDQLNKQMNRIINDVYVDHEVVVENGKKMRKGVGILEDIKRQMKVTGKQINEAYDAYKAEIERMIEEDRAHLAAKARGEVAEGNNQSAGKKRKSSNSSSSSTSAKRVQRQTPSSPLEAPSTKSRSPSDVGTDGAADDDNNDKNNSNNNNNEDKQVDAEDEDEFENELYEVPADRWMTKAQALAKLSNGLRRVEAIHSTLDIIHDFYKTQMVPRHEITETFQSAFSYMTRLRAHVQEIAEVVEGHDGEVRERGEIHIWEDDRTAVTVLVPQLIPKADEIPLRVAAMEGLMEEVSAIADELAKAAVEPTRKRFRAKLAELVKQAHTPVPPPYWEKSGRRRIRGEGTRAPGAKSRSRNMNPTKKPQESSLGEGRNKRAKAMEVIIIDDD</sequence>
<feature type="compositionally biased region" description="Polar residues" evidence="1">
    <location>
        <begin position="151"/>
        <end position="170"/>
    </location>
</feature>
<keyword evidence="3" id="KW-1185">Reference proteome</keyword>
<feature type="region of interest" description="Disordered" evidence="1">
    <location>
        <begin position="368"/>
        <end position="428"/>
    </location>
</feature>
<feature type="compositionally biased region" description="Polar residues" evidence="1">
    <location>
        <begin position="396"/>
        <end position="408"/>
    </location>
</feature>
<evidence type="ECO:0000313" key="2">
    <source>
        <dbReference type="EMBL" id="ROV96935.1"/>
    </source>
</evidence>
<protein>
    <submittedName>
        <fullName evidence="2">Uncharacterized protein</fullName>
    </submittedName>
</protein>
<gene>
    <name evidence="2" type="ORF">VSDG_04094</name>
</gene>
<feature type="compositionally biased region" description="Low complexity" evidence="1">
    <location>
        <begin position="137"/>
        <end position="147"/>
    </location>
</feature>
<dbReference type="Proteomes" id="UP000284375">
    <property type="component" value="Unassembled WGS sequence"/>
</dbReference>
<feature type="region of interest" description="Disordered" evidence="1">
    <location>
        <begin position="118"/>
        <end position="205"/>
    </location>
</feature>
<evidence type="ECO:0000256" key="1">
    <source>
        <dbReference type="SAM" id="MobiDB-lite"/>
    </source>
</evidence>
<name>A0A423W0S0_CYTCH</name>